<sequence length="132" mass="15258">MLTMLDTNACIGIINNKPAQLRQKLFQVAVEQVAISQMVLYELEYGICRSQQQQRNRDNLNNFLKYIQVLDWGEEQSQEAALVRCELMQLGQPIGHYDTLIAAHARSLKATLVTHNVREFERVQGLLLEDWE</sequence>
<dbReference type="GO" id="GO:0090729">
    <property type="term" value="F:toxin activity"/>
    <property type="evidence" value="ECO:0007669"/>
    <property type="project" value="UniProtKB-KW"/>
</dbReference>
<reference evidence="10 11" key="1">
    <citation type="submission" date="2017-01" db="EMBL/GenBank/DDBJ databases">
        <title>Novel large sulfur bacteria in the metagenomes of groundwater-fed chemosynthetic microbial mats in the Lake Huron basin.</title>
        <authorList>
            <person name="Sharrar A.M."/>
            <person name="Flood B.E."/>
            <person name="Bailey J.V."/>
            <person name="Jones D.S."/>
            <person name="Biddanda B."/>
            <person name="Ruberg S.A."/>
            <person name="Marcus D.N."/>
            <person name="Dick G.J."/>
        </authorList>
    </citation>
    <scope>NUCLEOTIDE SEQUENCE [LARGE SCALE GENOMIC DNA]</scope>
    <source>
        <strain evidence="10">A8</strain>
    </source>
</reference>
<dbReference type="SUPFAM" id="SSF88723">
    <property type="entry name" value="PIN domain-like"/>
    <property type="match status" value="1"/>
</dbReference>
<feature type="binding site" evidence="8">
    <location>
        <position position="6"/>
    </location>
    <ligand>
        <name>Mg(2+)</name>
        <dbReference type="ChEBI" id="CHEBI:18420"/>
    </ligand>
</feature>
<comment type="caution">
    <text evidence="10">The sequence shown here is derived from an EMBL/GenBank/DDBJ whole genome shotgun (WGS) entry which is preliminary data.</text>
</comment>
<comment type="similarity">
    <text evidence="7 8">Belongs to the PINc/VapC protein family.</text>
</comment>
<evidence type="ECO:0000256" key="5">
    <source>
        <dbReference type="ARBA" id="ARBA00022801"/>
    </source>
</evidence>
<dbReference type="GO" id="GO:0016787">
    <property type="term" value="F:hydrolase activity"/>
    <property type="evidence" value="ECO:0007669"/>
    <property type="project" value="UniProtKB-KW"/>
</dbReference>
<dbReference type="InterPro" id="IPR050556">
    <property type="entry name" value="Type_II_TA_system_RNase"/>
</dbReference>
<dbReference type="GO" id="GO:0004540">
    <property type="term" value="F:RNA nuclease activity"/>
    <property type="evidence" value="ECO:0007669"/>
    <property type="project" value="InterPro"/>
</dbReference>
<dbReference type="Gene3D" id="3.40.50.1010">
    <property type="entry name" value="5'-nuclease"/>
    <property type="match status" value="1"/>
</dbReference>
<evidence type="ECO:0000256" key="4">
    <source>
        <dbReference type="ARBA" id="ARBA00022723"/>
    </source>
</evidence>
<keyword evidence="5 8" id="KW-0378">Hydrolase</keyword>
<evidence type="ECO:0000256" key="8">
    <source>
        <dbReference type="HAMAP-Rule" id="MF_00265"/>
    </source>
</evidence>
<evidence type="ECO:0000256" key="3">
    <source>
        <dbReference type="ARBA" id="ARBA00022722"/>
    </source>
</evidence>
<dbReference type="InterPro" id="IPR022907">
    <property type="entry name" value="VapC_family"/>
</dbReference>
<keyword evidence="3 8" id="KW-0540">Nuclease</keyword>
<comment type="function">
    <text evidence="8">Toxic component of a toxin-antitoxin (TA) system. An RNase.</text>
</comment>
<gene>
    <name evidence="8" type="primary">vapC</name>
    <name evidence="10" type="ORF">BWK73_06485</name>
</gene>
<evidence type="ECO:0000256" key="6">
    <source>
        <dbReference type="ARBA" id="ARBA00022842"/>
    </source>
</evidence>
<dbReference type="PANTHER" id="PTHR33653:SF1">
    <property type="entry name" value="RIBONUCLEASE VAPC2"/>
    <property type="match status" value="1"/>
</dbReference>
<dbReference type="HAMAP" id="MF_00265">
    <property type="entry name" value="VapC_Nob1"/>
    <property type="match status" value="1"/>
</dbReference>
<evidence type="ECO:0000256" key="1">
    <source>
        <dbReference type="ARBA" id="ARBA00001946"/>
    </source>
</evidence>
<keyword evidence="8" id="KW-0800">Toxin</keyword>
<feature type="binding site" evidence="8">
    <location>
        <position position="98"/>
    </location>
    <ligand>
        <name>Mg(2+)</name>
        <dbReference type="ChEBI" id="CHEBI:18420"/>
    </ligand>
</feature>
<organism evidence="10 11">
    <name type="scientific">Thiothrix lacustris</name>
    <dbReference type="NCBI Taxonomy" id="525917"/>
    <lineage>
        <taxon>Bacteria</taxon>
        <taxon>Pseudomonadati</taxon>
        <taxon>Pseudomonadota</taxon>
        <taxon>Gammaproteobacteria</taxon>
        <taxon>Thiotrichales</taxon>
        <taxon>Thiotrichaceae</taxon>
        <taxon>Thiothrix</taxon>
    </lineage>
</organism>
<accession>A0A1Y1QWM6</accession>
<keyword evidence="6 8" id="KW-0460">Magnesium</keyword>
<dbReference type="InterPro" id="IPR029060">
    <property type="entry name" value="PIN-like_dom_sf"/>
</dbReference>
<proteinExistence type="inferred from homology"/>
<dbReference type="AlphaFoldDB" id="A0A1Y1QWM6"/>
<evidence type="ECO:0000313" key="11">
    <source>
        <dbReference type="Proteomes" id="UP000192491"/>
    </source>
</evidence>
<evidence type="ECO:0000256" key="2">
    <source>
        <dbReference type="ARBA" id="ARBA00022649"/>
    </source>
</evidence>
<name>A0A1Y1QWM6_9GAMM</name>
<dbReference type="CDD" id="cd18745">
    <property type="entry name" value="PIN_VapC4-5_FitB-like"/>
    <property type="match status" value="1"/>
</dbReference>
<dbReference type="Pfam" id="PF01850">
    <property type="entry name" value="PIN"/>
    <property type="match status" value="1"/>
</dbReference>
<feature type="domain" description="PIN" evidence="9">
    <location>
        <begin position="4"/>
        <end position="124"/>
    </location>
</feature>
<dbReference type="InterPro" id="IPR002716">
    <property type="entry name" value="PIN_dom"/>
</dbReference>
<dbReference type="GO" id="GO:0000287">
    <property type="term" value="F:magnesium ion binding"/>
    <property type="evidence" value="ECO:0007669"/>
    <property type="project" value="UniProtKB-UniRule"/>
</dbReference>
<evidence type="ECO:0000259" key="9">
    <source>
        <dbReference type="Pfam" id="PF01850"/>
    </source>
</evidence>
<dbReference type="PANTHER" id="PTHR33653">
    <property type="entry name" value="RIBONUCLEASE VAPC2"/>
    <property type="match status" value="1"/>
</dbReference>
<dbReference type="EC" id="3.1.-.-" evidence="8"/>
<keyword evidence="4 8" id="KW-0479">Metal-binding</keyword>
<protein>
    <recommendedName>
        <fullName evidence="8">Ribonuclease VapC</fullName>
        <shortName evidence="8">RNase VapC</shortName>
        <ecNumber evidence="8">3.1.-.-</ecNumber>
    </recommendedName>
    <alternativeName>
        <fullName evidence="8">Toxin VapC</fullName>
    </alternativeName>
</protein>
<keyword evidence="2 8" id="KW-1277">Toxin-antitoxin system</keyword>
<dbReference type="EMBL" id="MTEJ01000013">
    <property type="protein sequence ID" value="OQX15504.1"/>
    <property type="molecule type" value="Genomic_DNA"/>
</dbReference>
<evidence type="ECO:0000313" key="10">
    <source>
        <dbReference type="EMBL" id="OQX15504.1"/>
    </source>
</evidence>
<dbReference type="Proteomes" id="UP000192491">
    <property type="component" value="Unassembled WGS sequence"/>
</dbReference>
<evidence type="ECO:0000256" key="7">
    <source>
        <dbReference type="ARBA" id="ARBA00038093"/>
    </source>
</evidence>
<comment type="cofactor">
    <cofactor evidence="1 8">
        <name>Mg(2+)</name>
        <dbReference type="ChEBI" id="CHEBI:18420"/>
    </cofactor>
</comment>